<dbReference type="Gene3D" id="3.30.70.330">
    <property type="match status" value="4"/>
</dbReference>
<feature type="domain" description="RRM" evidence="5">
    <location>
        <begin position="435"/>
        <end position="506"/>
    </location>
</feature>
<protein>
    <recommendedName>
        <fullName evidence="5">RRM domain-containing protein</fullName>
    </recommendedName>
</protein>
<dbReference type="InterPro" id="IPR000504">
    <property type="entry name" value="RRM_dom"/>
</dbReference>
<dbReference type="SUPFAM" id="SSF54928">
    <property type="entry name" value="RNA-binding domain, RBD"/>
    <property type="match status" value="2"/>
</dbReference>
<sequence length="546" mass="58563">MKRSNDYTQAHDGYKKPRVAQGYNYQAGQGTGTMGVSAGDIYGAGYAANPMMMMNAYSQMSGAAYSGTDPSMAMAVPFQQYPAASFGTPYNTTAFQVSFPPARNPAPPSVRTVYVGNVPADVKIKDILDLVQSGNVESARLLPEKNCAFISFVEPAAAATFHQRIVSKKPRLGDQELKVGWGKASPVPPGVLQAVQQGATRNVFVGSVDETLTEDQMKIDFAAFGTVEDIKIMREKSIAFVHFTHIASAMKAVTALPMDPRYSQRRVNYGKDRCAKFAVSTTPGSFAFGTSAYSTYGPSSASFSPKFDRANASAGRTGGTTTGVSKQAACLGVPMSVLTAEGNRTVYLGNIAPDTLCEDLCNVIRGGILSNIRYLAPKHIAFVTFVDPDAAINFYNLASTQGCVVKSRRLKVGWGQNAHSLPTAVIHALSNGATRNVYIGGVEGVADVDKLRQDFSEFGEVEMVNILKEKNCGFVNFTNVLSAVKAVENIQRRPEYAFVKINYGKDRCGNPPRENRNQGGDGGQSGSVDSMVMDTSNADDDINFAV</sequence>
<keyword evidence="1" id="KW-0677">Repeat</keyword>
<proteinExistence type="predicted"/>
<keyword evidence="2 3" id="KW-0694">RNA-binding</keyword>
<dbReference type="FunFam" id="3.30.70.330:FF:000400">
    <property type="entry name" value="Negative regulator of differentiation 1"/>
    <property type="match status" value="1"/>
</dbReference>
<dbReference type="Pfam" id="PF00076">
    <property type="entry name" value="RRM_1"/>
    <property type="match status" value="2"/>
</dbReference>
<comment type="caution">
    <text evidence="6">The sequence shown here is derived from an EMBL/GenBank/DDBJ whole genome shotgun (WGS) entry which is preliminary data.</text>
</comment>
<dbReference type="InterPro" id="IPR035979">
    <property type="entry name" value="RBD_domain_sf"/>
</dbReference>
<dbReference type="PROSITE" id="PS50102">
    <property type="entry name" value="RRM"/>
    <property type="match status" value="4"/>
</dbReference>
<feature type="domain" description="RRM" evidence="5">
    <location>
        <begin position="344"/>
        <end position="417"/>
    </location>
</feature>
<feature type="compositionally biased region" description="Acidic residues" evidence="4">
    <location>
        <begin position="537"/>
        <end position="546"/>
    </location>
</feature>
<evidence type="ECO:0000259" key="5">
    <source>
        <dbReference type="PROSITE" id="PS50102"/>
    </source>
</evidence>
<name>A0A9P6JGX9_9FUNG</name>
<dbReference type="GO" id="GO:0010494">
    <property type="term" value="C:cytoplasmic stress granule"/>
    <property type="evidence" value="ECO:0007669"/>
    <property type="project" value="TreeGrafter"/>
</dbReference>
<organism evidence="6 7">
    <name type="scientific">Modicella reniformis</name>
    <dbReference type="NCBI Taxonomy" id="1440133"/>
    <lineage>
        <taxon>Eukaryota</taxon>
        <taxon>Fungi</taxon>
        <taxon>Fungi incertae sedis</taxon>
        <taxon>Mucoromycota</taxon>
        <taxon>Mortierellomycotina</taxon>
        <taxon>Mortierellomycetes</taxon>
        <taxon>Mortierellales</taxon>
        <taxon>Mortierellaceae</taxon>
        <taxon>Modicella</taxon>
    </lineage>
</organism>
<dbReference type="AlphaFoldDB" id="A0A9P6JGX9"/>
<feature type="compositionally biased region" description="Basic and acidic residues" evidence="4">
    <location>
        <begin position="507"/>
        <end position="516"/>
    </location>
</feature>
<dbReference type="PANTHER" id="PTHR14089:SF8">
    <property type="entry name" value="RNA-BINDING PROTEIN MRN1"/>
    <property type="match status" value="1"/>
</dbReference>
<gene>
    <name evidence="6" type="ORF">BGZ65_007580</name>
</gene>
<feature type="domain" description="RRM" evidence="5">
    <location>
        <begin position="111"/>
        <end position="184"/>
    </location>
</feature>
<dbReference type="InterPro" id="IPR039171">
    <property type="entry name" value="Cwc2/Slt11"/>
</dbReference>
<dbReference type="EMBL" id="JAAAHW010004219">
    <property type="protein sequence ID" value="KAF9977012.1"/>
    <property type="molecule type" value="Genomic_DNA"/>
</dbReference>
<dbReference type="SMART" id="SM00360">
    <property type="entry name" value="RRM"/>
    <property type="match status" value="4"/>
</dbReference>
<dbReference type="OrthoDB" id="6407164at2759"/>
<evidence type="ECO:0000256" key="2">
    <source>
        <dbReference type="ARBA" id="ARBA00022884"/>
    </source>
</evidence>
<dbReference type="InterPro" id="IPR012677">
    <property type="entry name" value="Nucleotide-bd_a/b_plait_sf"/>
</dbReference>
<dbReference type="FunFam" id="3.30.70.330:FF:000120">
    <property type="entry name" value="Negative regulator of differentiation 1"/>
    <property type="match status" value="1"/>
</dbReference>
<keyword evidence="7" id="KW-1185">Reference proteome</keyword>
<dbReference type="GO" id="GO:0003729">
    <property type="term" value="F:mRNA binding"/>
    <property type="evidence" value="ECO:0007669"/>
    <property type="project" value="TreeGrafter"/>
</dbReference>
<dbReference type="Proteomes" id="UP000749646">
    <property type="component" value="Unassembled WGS sequence"/>
</dbReference>
<dbReference type="PANTHER" id="PTHR14089">
    <property type="entry name" value="PRE-MRNA-SPLICING FACTOR RBM22"/>
    <property type="match status" value="1"/>
</dbReference>
<reference evidence="6" key="1">
    <citation type="journal article" date="2020" name="Fungal Divers.">
        <title>Resolving the Mortierellaceae phylogeny through synthesis of multi-gene phylogenetics and phylogenomics.</title>
        <authorList>
            <person name="Vandepol N."/>
            <person name="Liber J."/>
            <person name="Desiro A."/>
            <person name="Na H."/>
            <person name="Kennedy M."/>
            <person name="Barry K."/>
            <person name="Grigoriev I.V."/>
            <person name="Miller A.N."/>
            <person name="O'Donnell K."/>
            <person name="Stajich J.E."/>
            <person name="Bonito G."/>
        </authorList>
    </citation>
    <scope>NUCLEOTIDE SEQUENCE</scope>
    <source>
        <strain evidence="6">MES-2147</strain>
    </source>
</reference>
<evidence type="ECO:0000256" key="3">
    <source>
        <dbReference type="PROSITE-ProRule" id="PRU00176"/>
    </source>
</evidence>
<evidence type="ECO:0000256" key="1">
    <source>
        <dbReference type="ARBA" id="ARBA00022737"/>
    </source>
</evidence>
<accession>A0A9P6JGX9</accession>
<evidence type="ECO:0000256" key="4">
    <source>
        <dbReference type="SAM" id="MobiDB-lite"/>
    </source>
</evidence>
<dbReference type="GO" id="GO:0010468">
    <property type="term" value="P:regulation of gene expression"/>
    <property type="evidence" value="ECO:0007669"/>
    <property type="project" value="UniProtKB-ARBA"/>
</dbReference>
<feature type="domain" description="RRM" evidence="5">
    <location>
        <begin position="201"/>
        <end position="272"/>
    </location>
</feature>
<evidence type="ECO:0000313" key="6">
    <source>
        <dbReference type="EMBL" id="KAF9977012.1"/>
    </source>
</evidence>
<dbReference type="GO" id="GO:0000398">
    <property type="term" value="P:mRNA splicing, via spliceosome"/>
    <property type="evidence" value="ECO:0007669"/>
    <property type="project" value="TreeGrafter"/>
</dbReference>
<feature type="region of interest" description="Disordered" evidence="4">
    <location>
        <begin position="507"/>
        <end position="546"/>
    </location>
</feature>
<evidence type="ECO:0000313" key="7">
    <source>
        <dbReference type="Proteomes" id="UP000749646"/>
    </source>
</evidence>